<evidence type="ECO:0000256" key="9">
    <source>
        <dbReference type="HAMAP-Rule" id="MF_01023"/>
    </source>
</evidence>
<evidence type="ECO:0000256" key="1">
    <source>
        <dbReference type="ARBA" id="ARBA00001933"/>
    </source>
</evidence>
<dbReference type="CDD" id="cd00609">
    <property type="entry name" value="AAT_like"/>
    <property type="match status" value="1"/>
</dbReference>
<dbReference type="GO" id="GO:0004400">
    <property type="term" value="F:histidinol-phosphate transaminase activity"/>
    <property type="evidence" value="ECO:0007669"/>
    <property type="project" value="UniProtKB-UniRule"/>
</dbReference>
<dbReference type="PANTHER" id="PTHR43643:SF3">
    <property type="entry name" value="HISTIDINOL-PHOSPHATE AMINOTRANSFERASE"/>
    <property type="match status" value="1"/>
</dbReference>
<keyword evidence="9" id="KW-0368">Histidine biosynthesis</keyword>
<dbReference type="Gene3D" id="3.40.640.10">
    <property type="entry name" value="Type I PLP-dependent aspartate aminotransferase-like (Major domain)"/>
    <property type="match status" value="1"/>
</dbReference>
<name>A0A809S6I1_9PROT</name>
<dbReference type="Proteomes" id="UP000662914">
    <property type="component" value="Chromosome"/>
</dbReference>
<dbReference type="InterPro" id="IPR004839">
    <property type="entry name" value="Aminotransferase_I/II_large"/>
</dbReference>
<evidence type="ECO:0000259" key="10">
    <source>
        <dbReference type="Pfam" id="PF00155"/>
    </source>
</evidence>
<evidence type="ECO:0000313" key="11">
    <source>
        <dbReference type="EMBL" id="BBO21701.1"/>
    </source>
</evidence>
<comment type="catalytic activity">
    <reaction evidence="8 9">
        <text>L-histidinol phosphate + 2-oxoglutarate = 3-(imidazol-4-yl)-2-oxopropyl phosphate + L-glutamate</text>
        <dbReference type="Rhea" id="RHEA:23744"/>
        <dbReference type="ChEBI" id="CHEBI:16810"/>
        <dbReference type="ChEBI" id="CHEBI:29985"/>
        <dbReference type="ChEBI" id="CHEBI:57766"/>
        <dbReference type="ChEBI" id="CHEBI:57980"/>
        <dbReference type="EC" id="2.6.1.9"/>
    </reaction>
</comment>
<reference evidence="11" key="1">
    <citation type="journal article" name="DNA Res.">
        <title>The physiological potential of anammox bacteria as revealed by their core genome structure.</title>
        <authorList>
            <person name="Okubo T."/>
            <person name="Toyoda A."/>
            <person name="Fukuhara K."/>
            <person name="Uchiyama I."/>
            <person name="Harigaya Y."/>
            <person name="Kuroiwa M."/>
            <person name="Suzuki T."/>
            <person name="Murakami Y."/>
            <person name="Suwa Y."/>
            <person name="Takami H."/>
        </authorList>
    </citation>
    <scope>NUCLEOTIDE SEQUENCE</scope>
    <source>
        <strain evidence="11">317325-3</strain>
    </source>
</reference>
<dbReference type="EC" id="2.6.1.9" evidence="9"/>
<dbReference type="Gene3D" id="3.90.1150.10">
    <property type="entry name" value="Aspartate Aminotransferase, domain 1"/>
    <property type="match status" value="1"/>
</dbReference>
<evidence type="ECO:0000313" key="12">
    <source>
        <dbReference type="Proteomes" id="UP000662914"/>
    </source>
</evidence>
<evidence type="ECO:0000256" key="4">
    <source>
        <dbReference type="ARBA" id="ARBA00011738"/>
    </source>
</evidence>
<evidence type="ECO:0000256" key="7">
    <source>
        <dbReference type="ARBA" id="ARBA00022898"/>
    </source>
</evidence>
<dbReference type="InterPro" id="IPR015421">
    <property type="entry name" value="PyrdxlP-dep_Trfase_major"/>
</dbReference>
<keyword evidence="6 9" id="KW-0808">Transferase</keyword>
<dbReference type="PANTHER" id="PTHR43643">
    <property type="entry name" value="HISTIDINOL-PHOSPHATE AMINOTRANSFERASE 2"/>
    <property type="match status" value="1"/>
</dbReference>
<dbReference type="InterPro" id="IPR001917">
    <property type="entry name" value="Aminotrans_II_pyridoxalP_BS"/>
</dbReference>
<keyword evidence="7 9" id="KW-0663">Pyridoxal phosphate</keyword>
<proteinExistence type="inferred from homology"/>
<dbReference type="Pfam" id="PF00155">
    <property type="entry name" value="Aminotran_1_2"/>
    <property type="match status" value="1"/>
</dbReference>
<keyword evidence="5 9" id="KW-0032">Aminotransferase</keyword>
<dbReference type="GO" id="GO:0030170">
    <property type="term" value="F:pyridoxal phosphate binding"/>
    <property type="evidence" value="ECO:0007669"/>
    <property type="project" value="InterPro"/>
</dbReference>
<evidence type="ECO:0000256" key="6">
    <source>
        <dbReference type="ARBA" id="ARBA00022679"/>
    </source>
</evidence>
<keyword evidence="9" id="KW-0028">Amino-acid biosynthesis</keyword>
<dbReference type="EMBL" id="AP021857">
    <property type="protein sequence ID" value="BBO21701.1"/>
    <property type="molecule type" value="Genomic_DNA"/>
</dbReference>
<evidence type="ECO:0000256" key="3">
    <source>
        <dbReference type="ARBA" id="ARBA00007970"/>
    </source>
</evidence>
<comment type="similarity">
    <text evidence="3 9">Belongs to the class-II pyridoxal-phosphate-dependent aminotransferase family. Histidinol-phosphate aminotransferase subfamily.</text>
</comment>
<dbReference type="AlphaFoldDB" id="A0A809S6I1"/>
<accession>A0A809S6I1</accession>
<dbReference type="GO" id="GO:0000105">
    <property type="term" value="P:L-histidine biosynthetic process"/>
    <property type="evidence" value="ECO:0007669"/>
    <property type="project" value="UniProtKB-UniRule"/>
</dbReference>
<dbReference type="InterPro" id="IPR015424">
    <property type="entry name" value="PyrdxlP-dep_Trfase"/>
</dbReference>
<sequence>MITLDFPSGSTRFAEIMSRYWSAVVRGLTPYVPGEQPKLPNLVKLNTNENPYGPSPKVLEALRAETGDSLRLYPDPNADRLKEAVAAYFGVPPKQVFVGNGSDEVLAHVFLGLLKHERPVLFPDITYSFYPVYCGLYDVAYETVPLTDAFEIRPADYARPNGGIIFPNPNAPTGRALKLAEIEQLLAANPDSVVVVDEAYIDFGGETAIPLVAKYPNLLVVQTLSKSRSLAGLRVGFAVGHPDLVEALERVKNSFNSYPLDRLAIAGAVAAMEDKAHFEQTRQAVIKSREALVKELAALGFEVLPSAANFVFARHPKRDAGELAAVLRQRSIIVRHFRLPRIEQFLRITVGTDAQCQALVEALREILG</sequence>
<evidence type="ECO:0000256" key="2">
    <source>
        <dbReference type="ARBA" id="ARBA00005011"/>
    </source>
</evidence>
<dbReference type="InterPro" id="IPR015422">
    <property type="entry name" value="PyrdxlP-dep_Trfase_small"/>
</dbReference>
<comment type="cofactor">
    <cofactor evidence="1 9">
        <name>pyridoxal 5'-phosphate</name>
        <dbReference type="ChEBI" id="CHEBI:597326"/>
    </cofactor>
</comment>
<feature type="modified residue" description="N6-(pyridoxal phosphate)lysine" evidence="9">
    <location>
        <position position="226"/>
    </location>
</feature>
<evidence type="ECO:0000256" key="5">
    <source>
        <dbReference type="ARBA" id="ARBA00022576"/>
    </source>
</evidence>
<comment type="pathway">
    <text evidence="2 9">Amino-acid biosynthesis; L-histidine biosynthesis; L-histidine from 5-phospho-alpha-D-ribose 1-diphosphate: step 7/9.</text>
</comment>
<gene>
    <name evidence="9" type="primary">hisC</name>
    <name evidence="11" type="ORF">DSYM_24000</name>
</gene>
<feature type="domain" description="Aminotransferase class I/classII large" evidence="10">
    <location>
        <begin position="41"/>
        <end position="363"/>
    </location>
</feature>
<protein>
    <recommendedName>
        <fullName evidence="9">Histidinol-phosphate aminotransferase</fullName>
        <ecNumber evidence="9">2.6.1.9</ecNumber>
    </recommendedName>
    <alternativeName>
        <fullName evidence="9">Imidazole acetol-phosphate transaminase</fullName>
    </alternativeName>
</protein>
<dbReference type="NCBIfam" id="TIGR01141">
    <property type="entry name" value="hisC"/>
    <property type="match status" value="1"/>
</dbReference>
<evidence type="ECO:0000256" key="8">
    <source>
        <dbReference type="ARBA" id="ARBA00047481"/>
    </source>
</evidence>
<dbReference type="InterPro" id="IPR050106">
    <property type="entry name" value="HistidinolP_aminotransfase"/>
</dbReference>
<dbReference type="SUPFAM" id="SSF53383">
    <property type="entry name" value="PLP-dependent transferases"/>
    <property type="match status" value="1"/>
</dbReference>
<dbReference type="InterPro" id="IPR005861">
    <property type="entry name" value="HisP_aminotrans"/>
</dbReference>
<dbReference type="HAMAP" id="MF_01023">
    <property type="entry name" value="HisC_aminotrans_2"/>
    <property type="match status" value="1"/>
</dbReference>
<dbReference type="UniPathway" id="UPA00031">
    <property type="reaction ID" value="UER00012"/>
</dbReference>
<dbReference type="PROSITE" id="PS00599">
    <property type="entry name" value="AA_TRANSFER_CLASS_2"/>
    <property type="match status" value="1"/>
</dbReference>
<dbReference type="KEGG" id="ddz:DSYM_24000"/>
<comment type="subunit">
    <text evidence="4 9">Homodimer.</text>
</comment>
<organism evidence="11 12">
    <name type="scientific">Candidatus Desulfobacillus denitrificans</name>
    <dbReference type="NCBI Taxonomy" id="2608985"/>
    <lineage>
        <taxon>Bacteria</taxon>
        <taxon>Pseudomonadati</taxon>
        <taxon>Pseudomonadota</taxon>
        <taxon>Betaproteobacteria</taxon>
        <taxon>Candidatus Desulfobacillus</taxon>
    </lineage>
</organism>